<accession>A0A0F9N380</accession>
<dbReference type="AlphaFoldDB" id="A0A0F9N380"/>
<feature type="non-terminal residue" evidence="1">
    <location>
        <position position="1"/>
    </location>
</feature>
<organism evidence="1">
    <name type="scientific">marine sediment metagenome</name>
    <dbReference type="NCBI Taxonomy" id="412755"/>
    <lineage>
        <taxon>unclassified sequences</taxon>
        <taxon>metagenomes</taxon>
        <taxon>ecological metagenomes</taxon>
    </lineage>
</organism>
<reference evidence="1" key="1">
    <citation type="journal article" date="2015" name="Nature">
        <title>Complex archaea that bridge the gap between prokaryotes and eukaryotes.</title>
        <authorList>
            <person name="Spang A."/>
            <person name="Saw J.H."/>
            <person name="Jorgensen S.L."/>
            <person name="Zaremba-Niedzwiedzka K."/>
            <person name="Martijn J."/>
            <person name="Lind A.E."/>
            <person name="van Eijk R."/>
            <person name="Schleper C."/>
            <person name="Guy L."/>
            <person name="Ettema T.J."/>
        </authorList>
    </citation>
    <scope>NUCLEOTIDE SEQUENCE</scope>
</reference>
<evidence type="ECO:0000313" key="1">
    <source>
        <dbReference type="EMBL" id="KKN14015.1"/>
    </source>
</evidence>
<proteinExistence type="predicted"/>
<protein>
    <submittedName>
        <fullName evidence="1">Uncharacterized protein</fullName>
    </submittedName>
</protein>
<gene>
    <name evidence="1" type="ORF">LCGC14_1000540</name>
</gene>
<name>A0A0F9N380_9ZZZZ</name>
<dbReference type="EMBL" id="LAZR01003861">
    <property type="protein sequence ID" value="KKN14015.1"/>
    <property type="molecule type" value="Genomic_DNA"/>
</dbReference>
<sequence length="159" mass="18481">SCLEFNTLLTIFSKKVPEPEAGSRIVESSNEIKFDEQFKILERGILLSSSFNYLLLIPTFGAKFPVGEKKFVLDSDHILRDITGLENPYNIPSFKETPKYWKRYYSDKVEQVLEVNFSLEKRLSNNQPYEKNMTPSYPTSSFGRDIFNEKLIIIIKLII</sequence>
<comment type="caution">
    <text evidence="1">The sequence shown here is derived from an EMBL/GenBank/DDBJ whole genome shotgun (WGS) entry which is preliminary data.</text>
</comment>